<reference evidence="7" key="1">
    <citation type="submission" date="2017-12" db="EMBL/GenBank/DDBJ databases">
        <authorList>
            <consortium name="DOE Joint Genome Institute"/>
            <person name="Mondo S.J."/>
            <person name="Kjaerbolling I."/>
            <person name="Vesth T.C."/>
            <person name="Frisvad J.C."/>
            <person name="Nybo J.L."/>
            <person name="Theobald S."/>
            <person name="Kuo A."/>
            <person name="Bowyer P."/>
            <person name="Matsuda Y."/>
            <person name="Lyhne E.K."/>
            <person name="Kogle M.E."/>
            <person name="Clum A."/>
            <person name="Lipzen A."/>
            <person name="Salamov A."/>
            <person name="Ngan C.Y."/>
            <person name="Daum C."/>
            <person name="Chiniquy J."/>
            <person name="Barry K."/>
            <person name="LaButti K."/>
            <person name="Haridas S."/>
            <person name="Simmons B.A."/>
            <person name="Magnuson J.K."/>
            <person name="Mortensen U.H."/>
            <person name="Larsen T.O."/>
            <person name="Grigoriev I.V."/>
            <person name="Baker S.E."/>
            <person name="Andersen M.R."/>
            <person name="Nordberg H.P."/>
            <person name="Cantor M.N."/>
            <person name="Hua S.X."/>
        </authorList>
    </citation>
    <scope>NUCLEOTIDE SEQUENCE [LARGE SCALE GENOMIC DNA]</scope>
    <source>
        <strain evidence="7">IBT 19404</strain>
    </source>
</reference>
<dbReference type="PANTHER" id="PTHR10887">
    <property type="entry name" value="DNA2/NAM7 HELICASE FAMILY"/>
    <property type="match status" value="1"/>
</dbReference>
<sequence>MAILKLTSSVPVNQDVRAYFNQTVPDGAEPWLSKPEIPSPEEVMANDSNEDDVMLVPNKIVGPWESKEAYLKAHYELLREDSVAPLRDAVAYFREDPHMMDSPVVAIYEKVHIIGITLAKRGLAARVQFSTRRSGKKIIWEYSKRLITGSIVALSPAKDSFCNDCTIAVVAARPLEGVKQEPPQIDIFFARPQDTVFDPQKEWVMVEAKTGYYESGRHPMKALQKLRQSKFPLAEHICFLDSNIDAPEHMKCGGTVGVCLAAEPTGAAPIGDEQKGQILDYFPAQPMEDLDLTQRKALEHILTKSLAIIHGPPGTGKTYISVVALKILLSKMEPGDPPIIVASQTNHALDQLLRHISSFEKDYIRLGGRSGDPEIKKRTLFNVKKSKPETTVRGSVLGSASMTHKSLSRMIRDHLQDFNIGSLDNPFPASFFLRHGLLTEEQCDNLAKGAKGWVRAEDDEETDPLFTWLGEKTAKFEVNYTMENFGFVEDEIDLEYEQLKELEAEQGLEDDDYETLRGDYIPLRERVYGQDTSSISKATLLELIKYRDLWSIPAKARGSVYNMMRDLTKGKILDELRRMASVYHENCTKIQIGKWEWDNNTLRHAKIVGMTATGLSKYRGLVSSLNPRVALIEEAAEVIEAPIVSACFDSLQHLILVGDHQQLKGHCSVDELAKEPFYLDTSMFERLVTNGIDYVTLRQQRRMAPEIRRLLHPIYGTLEDHPSVQLRPKVPGMGDCRSFFFSHKWPESSDSFSSKYNEKEAEMIVGFFVYLAVNGNQVNKITVLTFYNGQRKKLLKLLRSHSYLQGQYLNVVTVDSYQGEENDIVILSLVRSGSHIGFLSVENRVCVALSRARCGFYIFGNARKLSAASPLWGKVISLMRKEGPEGRPGDHLPLQCVKHENPMQCGHRCEEPCARIHDCACDCPQNSAITPVQEYKGLVDSSGWSNHALQRAAAEGYWAFANGGAKEFDTLLPKMTSHAVPSSIPARRDGDVLEDSRHLASHSRHCWIPDGTSADMEVPRVPPNLLDDY</sequence>
<evidence type="ECO:0000256" key="2">
    <source>
        <dbReference type="ARBA" id="ARBA00022801"/>
    </source>
</evidence>
<name>A0A2J5HLX6_9EURO</name>
<dbReference type="GO" id="GO:0031380">
    <property type="term" value="C:nuclear RNA-directed RNA polymerase complex"/>
    <property type="evidence" value="ECO:0007669"/>
    <property type="project" value="TreeGrafter"/>
</dbReference>
<dbReference type="Gene3D" id="3.40.50.300">
    <property type="entry name" value="P-loop containing nucleotide triphosphate hydrolases"/>
    <property type="match status" value="3"/>
</dbReference>
<keyword evidence="7" id="KW-1185">Reference proteome</keyword>
<dbReference type="EMBL" id="KZ559584">
    <property type="protein sequence ID" value="PLN78034.1"/>
    <property type="molecule type" value="Genomic_DNA"/>
</dbReference>
<dbReference type="GO" id="GO:0031048">
    <property type="term" value="P:regulatory ncRNA-mediated heterochromatin formation"/>
    <property type="evidence" value="ECO:0007669"/>
    <property type="project" value="TreeGrafter"/>
</dbReference>
<evidence type="ECO:0000256" key="4">
    <source>
        <dbReference type="ARBA" id="ARBA00022840"/>
    </source>
</evidence>
<dbReference type="PANTHER" id="PTHR10887:SF341">
    <property type="entry name" value="NFX1-TYPE ZINC FINGER-CONTAINING PROTEIN 1"/>
    <property type="match status" value="1"/>
</dbReference>
<dbReference type="InterPro" id="IPR057373">
    <property type="entry name" value="ZNFX1"/>
</dbReference>
<dbReference type="InterPro" id="IPR014013">
    <property type="entry name" value="Helic_SF1/SF2_ATP-bd_DinG/Rad3"/>
</dbReference>
<protein>
    <submittedName>
        <fullName evidence="6">Putative DEAD box helicase</fullName>
    </submittedName>
</protein>
<dbReference type="Pfam" id="PF25396">
    <property type="entry name" value="ZNFX1"/>
    <property type="match status" value="1"/>
</dbReference>
<dbReference type="InterPro" id="IPR045055">
    <property type="entry name" value="DNA2/NAM7-like"/>
</dbReference>
<dbReference type="InterPro" id="IPR041679">
    <property type="entry name" value="DNA2/NAM7-like_C"/>
</dbReference>
<dbReference type="Pfam" id="PF13086">
    <property type="entry name" value="AAA_11"/>
    <property type="match status" value="1"/>
</dbReference>
<dbReference type="GO" id="GO:0004386">
    <property type="term" value="F:helicase activity"/>
    <property type="evidence" value="ECO:0007669"/>
    <property type="project" value="UniProtKB-KW"/>
</dbReference>
<dbReference type="GO" id="GO:0005524">
    <property type="term" value="F:ATP binding"/>
    <property type="evidence" value="ECO:0007669"/>
    <property type="project" value="UniProtKB-KW"/>
</dbReference>
<dbReference type="FunFam" id="3.40.50.300:FF:001366">
    <property type="entry name" value="ATP binding protein, putative"/>
    <property type="match status" value="1"/>
</dbReference>
<evidence type="ECO:0000313" key="6">
    <source>
        <dbReference type="EMBL" id="PLN78034.1"/>
    </source>
</evidence>
<keyword evidence="4" id="KW-0067">ATP-binding</keyword>
<dbReference type="Pfam" id="PF13087">
    <property type="entry name" value="AAA_12"/>
    <property type="match status" value="1"/>
</dbReference>
<dbReference type="Proteomes" id="UP000235023">
    <property type="component" value="Unassembled WGS sequence"/>
</dbReference>
<dbReference type="InterPro" id="IPR027417">
    <property type="entry name" value="P-loop_NTPase"/>
</dbReference>
<evidence type="ECO:0000313" key="7">
    <source>
        <dbReference type="Proteomes" id="UP000235023"/>
    </source>
</evidence>
<feature type="domain" description="Helicase ATP-binding" evidence="5">
    <location>
        <begin position="273"/>
        <end position="580"/>
    </location>
</feature>
<dbReference type="PROSITE" id="PS51193">
    <property type="entry name" value="HELICASE_ATP_BIND_2"/>
    <property type="match status" value="1"/>
</dbReference>
<dbReference type="SUPFAM" id="SSF52540">
    <property type="entry name" value="P-loop containing nucleoside triphosphate hydrolases"/>
    <property type="match status" value="1"/>
</dbReference>
<gene>
    <name evidence="6" type="ORF">BDW42DRAFT_187677</name>
</gene>
<keyword evidence="3 6" id="KW-0347">Helicase</keyword>
<evidence type="ECO:0000256" key="3">
    <source>
        <dbReference type="ARBA" id="ARBA00022806"/>
    </source>
</evidence>
<dbReference type="CDD" id="cd18808">
    <property type="entry name" value="SF1_C_Upf1"/>
    <property type="match status" value="1"/>
</dbReference>
<proteinExistence type="predicted"/>
<dbReference type="OrthoDB" id="409395at2759"/>
<dbReference type="AlphaFoldDB" id="A0A2J5HLX6"/>
<evidence type="ECO:0000256" key="1">
    <source>
        <dbReference type="ARBA" id="ARBA00022741"/>
    </source>
</evidence>
<dbReference type="InterPro" id="IPR041677">
    <property type="entry name" value="DNA2/NAM7_AAA_11"/>
</dbReference>
<keyword evidence="1" id="KW-0547">Nucleotide-binding</keyword>
<evidence type="ECO:0000259" key="5">
    <source>
        <dbReference type="PROSITE" id="PS51193"/>
    </source>
</evidence>
<keyword evidence="2" id="KW-0378">Hydrolase</keyword>
<organism evidence="6 7">
    <name type="scientific">Aspergillus taichungensis</name>
    <dbReference type="NCBI Taxonomy" id="482145"/>
    <lineage>
        <taxon>Eukaryota</taxon>
        <taxon>Fungi</taxon>
        <taxon>Dikarya</taxon>
        <taxon>Ascomycota</taxon>
        <taxon>Pezizomycotina</taxon>
        <taxon>Eurotiomycetes</taxon>
        <taxon>Eurotiomycetidae</taxon>
        <taxon>Eurotiales</taxon>
        <taxon>Aspergillaceae</taxon>
        <taxon>Aspergillus</taxon>
        <taxon>Aspergillus subgen. Circumdati</taxon>
    </lineage>
</organism>
<dbReference type="GO" id="GO:0016787">
    <property type="term" value="F:hydrolase activity"/>
    <property type="evidence" value="ECO:0007669"/>
    <property type="project" value="UniProtKB-KW"/>
</dbReference>
<accession>A0A2J5HLX6</accession>
<dbReference type="InterPro" id="IPR047187">
    <property type="entry name" value="SF1_C_Upf1"/>
</dbReference>